<dbReference type="InterPro" id="IPR017871">
    <property type="entry name" value="ABC_transporter-like_CS"/>
</dbReference>
<comment type="similarity">
    <text evidence="1">Belongs to the ABC transporter superfamily.</text>
</comment>
<accession>A0ABR7ULN4</accession>
<name>A0ABR7ULN4_9BRAD</name>
<evidence type="ECO:0000256" key="1">
    <source>
        <dbReference type="ARBA" id="ARBA00005417"/>
    </source>
</evidence>
<gene>
    <name evidence="8" type="ORF">HA482_40755</name>
</gene>
<evidence type="ECO:0000256" key="2">
    <source>
        <dbReference type="ARBA" id="ARBA00022448"/>
    </source>
</evidence>
<dbReference type="PROSITE" id="PS50893">
    <property type="entry name" value="ABC_TRANSPORTER_2"/>
    <property type="match status" value="1"/>
</dbReference>
<dbReference type="PROSITE" id="PS00211">
    <property type="entry name" value="ABC_TRANSPORTER_1"/>
    <property type="match status" value="1"/>
</dbReference>
<dbReference type="GO" id="GO:0005524">
    <property type="term" value="F:ATP binding"/>
    <property type="evidence" value="ECO:0007669"/>
    <property type="project" value="UniProtKB-KW"/>
</dbReference>
<proteinExistence type="inferred from homology"/>
<dbReference type="Gene3D" id="3.40.50.300">
    <property type="entry name" value="P-loop containing nucleotide triphosphate hydrolases"/>
    <property type="match status" value="1"/>
</dbReference>
<evidence type="ECO:0000259" key="7">
    <source>
        <dbReference type="PROSITE" id="PS50893"/>
    </source>
</evidence>
<feature type="domain" description="ABC transporter" evidence="7">
    <location>
        <begin position="2"/>
        <end position="233"/>
    </location>
</feature>
<dbReference type="InterPro" id="IPR052156">
    <property type="entry name" value="BCAA_Transport_ATP-bd_LivF"/>
</dbReference>
<evidence type="ECO:0000313" key="8">
    <source>
        <dbReference type="EMBL" id="MBC9984511.1"/>
    </source>
</evidence>
<organism evidence="8 9">
    <name type="scientific">Bradyrhizobium campsiandrae</name>
    <dbReference type="NCBI Taxonomy" id="1729892"/>
    <lineage>
        <taxon>Bacteria</taxon>
        <taxon>Pseudomonadati</taxon>
        <taxon>Pseudomonadota</taxon>
        <taxon>Alphaproteobacteria</taxon>
        <taxon>Hyphomicrobiales</taxon>
        <taxon>Nitrobacteraceae</taxon>
        <taxon>Bradyrhizobium</taxon>
    </lineage>
</organism>
<dbReference type="EMBL" id="JAATTO010000119">
    <property type="protein sequence ID" value="MBC9984511.1"/>
    <property type="molecule type" value="Genomic_DNA"/>
</dbReference>
<dbReference type="PANTHER" id="PTHR43820:SF4">
    <property type="entry name" value="HIGH-AFFINITY BRANCHED-CHAIN AMINO ACID TRANSPORT ATP-BINDING PROTEIN LIVF"/>
    <property type="match status" value="1"/>
</dbReference>
<dbReference type="Proteomes" id="UP000639516">
    <property type="component" value="Unassembled WGS sequence"/>
</dbReference>
<keyword evidence="2" id="KW-0813">Transport</keyword>
<keyword evidence="3" id="KW-0547">Nucleotide-binding</keyword>
<dbReference type="InterPro" id="IPR003593">
    <property type="entry name" value="AAA+_ATPase"/>
</dbReference>
<evidence type="ECO:0000256" key="6">
    <source>
        <dbReference type="ARBA" id="ARBA00024722"/>
    </source>
</evidence>
<keyword evidence="4 8" id="KW-0067">ATP-binding</keyword>
<evidence type="ECO:0000256" key="5">
    <source>
        <dbReference type="ARBA" id="ARBA00022970"/>
    </source>
</evidence>
<dbReference type="InterPro" id="IPR003439">
    <property type="entry name" value="ABC_transporter-like_ATP-bd"/>
</dbReference>
<protein>
    <submittedName>
        <fullName evidence="8">ABC transporter ATP-binding protein</fullName>
    </submittedName>
</protein>
<evidence type="ECO:0000256" key="4">
    <source>
        <dbReference type="ARBA" id="ARBA00022840"/>
    </source>
</evidence>
<comment type="function">
    <text evidence="6">Involved in beta-(1--&gt;2)glucan export. Transmembrane domains (TMD) form a pore in the inner membrane and the ATP-binding domain (NBD) is responsible for energy generation.</text>
</comment>
<dbReference type="CDD" id="cd03224">
    <property type="entry name" value="ABC_TM1139_LivF_branched"/>
    <property type="match status" value="1"/>
</dbReference>
<comment type="caution">
    <text evidence="8">The sequence shown here is derived from an EMBL/GenBank/DDBJ whole genome shotgun (WGS) entry which is preliminary data.</text>
</comment>
<keyword evidence="5" id="KW-0029">Amino-acid transport</keyword>
<dbReference type="SUPFAM" id="SSF52540">
    <property type="entry name" value="P-loop containing nucleoside triphosphate hydrolases"/>
    <property type="match status" value="1"/>
</dbReference>
<dbReference type="InterPro" id="IPR027417">
    <property type="entry name" value="P-loop_NTPase"/>
</dbReference>
<keyword evidence="9" id="KW-1185">Reference proteome</keyword>
<evidence type="ECO:0000313" key="9">
    <source>
        <dbReference type="Proteomes" id="UP000639516"/>
    </source>
</evidence>
<dbReference type="Pfam" id="PF00005">
    <property type="entry name" value="ABC_tran"/>
    <property type="match status" value="1"/>
</dbReference>
<dbReference type="SMART" id="SM00382">
    <property type="entry name" value="AAA"/>
    <property type="match status" value="1"/>
</dbReference>
<evidence type="ECO:0000256" key="3">
    <source>
        <dbReference type="ARBA" id="ARBA00022741"/>
    </source>
</evidence>
<dbReference type="PANTHER" id="PTHR43820">
    <property type="entry name" value="HIGH-AFFINITY BRANCHED-CHAIN AMINO ACID TRANSPORT ATP-BINDING PROTEIN LIVF"/>
    <property type="match status" value="1"/>
</dbReference>
<reference evidence="8 9" key="1">
    <citation type="journal article" date="2020" name="Arch. Microbiol.">
        <title>Bradyrhizobium campsiandrae sp. nov., a nitrogen-fixing bacterial strain isolated from a native leguminous tree from the Amazon adapted to flooded conditions.</title>
        <authorList>
            <person name="Cabral Michel D."/>
            <person name="Martins da Costa E."/>
            <person name="Azarias Guimaraes A."/>
            <person name="Soares de Carvalho T."/>
            <person name="Santos de Castro Caputo P."/>
            <person name="Willems A."/>
            <person name="de Souza Moreira F.M."/>
        </authorList>
    </citation>
    <scope>NUCLEOTIDE SEQUENCE [LARGE SCALE GENOMIC DNA]</scope>
    <source>
        <strain evidence="9">INPA 384B</strain>
    </source>
</reference>
<sequence>MLRVSNMTAGYGTLPVLRGVDLEVTTGEVVAVLGTNGAGKSTLLRCLAGLLPFSGEAAFLDLTIKGSAPHVIARRGFIQVPEARHIFPDLTVLENLLVGGTALPKRSDRLRVLDDVFALFPILAQRRSQQAGTMSGGQQQMLAIGRALMGKPKLLALDEPSLGLAPLIVLELYEALRRLIDTGLTVLLVEQDVSVALKIANRACILEGGRVVLQGSAAELRNSPHVREQYFGA</sequence>